<reference evidence="3" key="1">
    <citation type="journal article" date="2017" name="Science">
        <title>Giant viruses with an expanded complement of translation system components.</title>
        <authorList>
            <person name="Schulz F."/>
            <person name="Yutin N."/>
            <person name="Ivanova N.N."/>
            <person name="Ortega D.R."/>
            <person name="Lee T.K."/>
            <person name="Vierheilig J."/>
            <person name="Daims H."/>
            <person name="Horn M."/>
            <person name="Wagner M."/>
            <person name="Jensen G.J."/>
            <person name="Kyrpides N.C."/>
            <person name="Koonin E.V."/>
            <person name="Woyke T."/>
        </authorList>
    </citation>
    <scope>NUCLEOTIDE SEQUENCE</scope>
    <source>
        <strain evidence="3">CTV1</strain>
    </source>
</reference>
<keyword evidence="2" id="KW-0040">ANK repeat</keyword>
<dbReference type="PROSITE" id="PS50088">
    <property type="entry name" value="ANK_REPEAT"/>
    <property type="match status" value="3"/>
</dbReference>
<protein>
    <submittedName>
        <fullName evidence="3">Ankyrin repeat protein</fullName>
    </submittedName>
</protein>
<dbReference type="SUPFAM" id="SSF48403">
    <property type="entry name" value="Ankyrin repeat"/>
    <property type="match status" value="1"/>
</dbReference>
<evidence type="ECO:0000313" key="3">
    <source>
        <dbReference type="EMBL" id="ARF08131.1"/>
    </source>
</evidence>
<dbReference type="Gene3D" id="1.25.40.20">
    <property type="entry name" value="Ankyrin repeat-containing domain"/>
    <property type="match status" value="1"/>
</dbReference>
<sequence>MYWASQNGHLNVVRYLAFIANNTIGNNYALQSACENGHLDIVKYLISINTDINAFDNYPVIIASENGHLDIVKLLVMYGADIRDRNDSAIYRAYLQSHFDVVEYLIKSGAHIDKLDSRYSDELIYLLYRNGDLTNSIKLMNHFGLNNNNIKKILLKIQDNRNTFMKKLKCYYCDIVIVTQVTTLKCKYNDM</sequence>
<dbReference type="Pfam" id="PF12796">
    <property type="entry name" value="Ank_2"/>
    <property type="match status" value="2"/>
</dbReference>
<dbReference type="InterPro" id="IPR036770">
    <property type="entry name" value="Ankyrin_rpt-contain_sf"/>
</dbReference>
<gene>
    <name evidence="3" type="ORF">Catovirus_1_181</name>
</gene>
<organism evidence="3">
    <name type="scientific">Catovirus CTV1</name>
    <dbReference type="NCBI Taxonomy" id="1977631"/>
    <lineage>
        <taxon>Viruses</taxon>
        <taxon>Varidnaviria</taxon>
        <taxon>Bamfordvirae</taxon>
        <taxon>Nucleocytoviricota</taxon>
        <taxon>Megaviricetes</taxon>
        <taxon>Imitervirales</taxon>
        <taxon>Mimiviridae</taxon>
        <taxon>Klosneuvirinae</taxon>
        <taxon>Catovirus</taxon>
    </lineage>
</organism>
<name>A0A1V0S8V6_9VIRU</name>
<proteinExistence type="predicted"/>
<dbReference type="InterPro" id="IPR002110">
    <property type="entry name" value="Ankyrin_rpt"/>
</dbReference>
<evidence type="ECO:0000256" key="2">
    <source>
        <dbReference type="ARBA" id="ARBA00023043"/>
    </source>
</evidence>
<dbReference type="SMART" id="SM00248">
    <property type="entry name" value="ANK"/>
    <property type="match status" value="3"/>
</dbReference>
<evidence type="ECO:0000256" key="1">
    <source>
        <dbReference type="ARBA" id="ARBA00022737"/>
    </source>
</evidence>
<dbReference type="PANTHER" id="PTHR24188">
    <property type="entry name" value="ANKYRIN REPEAT PROTEIN"/>
    <property type="match status" value="1"/>
</dbReference>
<keyword evidence="1" id="KW-0677">Repeat</keyword>
<dbReference type="PANTHER" id="PTHR24188:SF29">
    <property type="entry name" value="GH09064P"/>
    <property type="match status" value="1"/>
</dbReference>
<accession>A0A1V0S8V6</accession>
<dbReference type="EMBL" id="KY684083">
    <property type="protein sequence ID" value="ARF08131.1"/>
    <property type="molecule type" value="Genomic_DNA"/>
</dbReference>
<dbReference type="PROSITE" id="PS50297">
    <property type="entry name" value="ANK_REP_REGION"/>
    <property type="match status" value="2"/>
</dbReference>